<reference evidence="11 12" key="1">
    <citation type="submission" date="2019-03" db="EMBL/GenBank/DDBJ databases">
        <title>Seongchinamella monodicae gen. nov., sp. nov., a novel member of the Gammaproteobacteria isolated from a tidal mudflat of beach.</title>
        <authorList>
            <person name="Yang H.G."/>
            <person name="Kang J.W."/>
            <person name="Lee S.D."/>
        </authorList>
    </citation>
    <scope>NUCLEOTIDE SEQUENCE [LARGE SCALE GENOMIC DNA]</scope>
    <source>
        <strain evidence="11 12">GH4-78</strain>
    </source>
</reference>
<evidence type="ECO:0000256" key="6">
    <source>
        <dbReference type="ARBA" id="ARBA00022519"/>
    </source>
</evidence>
<dbReference type="InterPro" id="IPR012902">
    <property type="entry name" value="N_methyl_site"/>
</dbReference>
<comment type="caution">
    <text evidence="11">The sequence shown here is derived from an EMBL/GenBank/DDBJ whole genome shotgun (WGS) entry which is preliminary data.</text>
</comment>
<keyword evidence="12" id="KW-1185">Reference proteome</keyword>
<dbReference type="PANTHER" id="PTHR39583">
    <property type="entry name" value="TYPE II SECRETION SYSTEM PROTEIN J-RELATED"/>
    <property type="match status" value="1"/>
</dbReference>
<comment type="similarity">
    <text evidence="2">Belongs to the GSP J family.</text>
</comment>
<dbReference type="PROSITE" id="PS00409">
    <property type="entry name" value="PROKAR_NTER_METHYL"/>
    <property type="match status" value="1"/>
</dbReference>
<comment type="subcellular location">
    <subcellularLocation>
        <location evidence="1">Cell inner membrane</location>
        <topology evidence="1">Single-pass membrane protein</topology>
    </subcellularLocation>
</comment>
<keyword evidence="7 10" id="KW-0812">Transmembrane</keyword>
<dbReference type="InterPro" id="IPR045584">
    <property type="entry name" value="Pilin-like"/>
</dbReference>
<evidence type="ECO:0000256" key="10">
    <source>
        <dbReference type="SAM" id="Phobius"/>
    </source>
</evidence>
<evidence type="ECO:0000256" key="1">
    <source>
        <dbReference type="ARBA" id="ARBA00004377"/>
    </source>
</evidence>
<dbReference type="NCBIfam" id="TIGR02532">
    <property type="entry name" value="IV_pilin_GFxxxE"/>
    <property type="match status" value="1"/>
</dbReference>
<dbReference type="Gene3D" id="2.10.70.20">
    <property type="entry name" value="gspk-gspi-gspj complex like domains"/>
    <property type="match status" value="1"/>
</dbReference>
<dbReference type="InterPro" id="IPR051621">
    <property type="entry name" value="T2SS_protein_J"/>
</dbReference>
<gene>
    <name evidence="11" type="primary">gspJ</name>
    <name evidence="11" type="ORF">E2F43_02020</name>
</gene>
<keyword evidence="4" id="KW-1003">Cell membrane</keyword>
<evidence type="ECO:0000256" key="4">
    <source>
        <dbReference type="ARBA" id="ARBA00022475"/>
    </source>
</evidence>
<dbReference type="AlphaFoldDB" id="A0A4R5LUL0"/>
<accession>A0A4R5LUL0</accession>
<dbReference type="PANTHER" id="PTHR39583:SF2">
    <property type="entry name" value="TYPE II SECRETION SYSTEM PROTEIN J"/>
    <property type="match status" value="1"/>
</dbReference>
<keyword evidence="9 10" id="KW-0472">Membrane</keyword>
<keyword evidence="8 10" id="KW-1133">Transmembrane helix</keyword>
<evidence type="ECO:0000256" key="8">
    <source>
        <dbReference type="ARBA" id="ARBA00022989"/>
    </source>
</evidence>
<evidence type="ECO:0000256" key="5">
    <source>
        <dbReference type="ARBA" id="ARBA00022481"/>
    </source>
</evidence>
<sequence length="218" mass="24512">MNRRTAGRGFTLVEVLIALSISAVVSVIAYSSFSRVSDGVQSSEAAARRVYAINRAWMIISRDLEQFVARPVRDEFGELEPAMQGGPAARFPLSFTRSGWHNPLAHPRSEQQRVNYRLEADTLWRDTYSVLDRSGDTPVQEVALLEGVEELRVLFLDSLSNARTVGKTSELDTRNWPEVWVADTSQPGIMPDPPLAVELRLQLTDWGEMRRIYALPPL</sequence>
<evidence type="ECO:0000256" key="9">
    <source>
        <dbReference type="ARBA" id="ARBA00023136"/>
    </source>
</evidence>
<dbReference type="GO" id="GO:0005886">
    <property type="term" value="C:plasma membrane"/>
    <property type="evidence" value="ECO:0007669"/>
    <property type="project" value="UniProtKB-SubCell"/>
</dbReference>
<name>A0A4R5LUL0_9GAMM</name>
<dbReference type="EMBL" id="SMSE01000001">
    <property type="protein sequence ID" value="TDG15041.1"/>
    <property type="molecule type" value="Genomic_DNA"/>
</dbReference>
<dbReference type="Proteomes" id="UP000295554">
    <property type="component" value="Unassembled WGS sequence"/>
</dbReference>
<dbReference type="GO" id="GO:0015628">
    <property type="term" value="P:protein secretion by the type II secretion system"/>
    <property type="evidence" value="ECO:0007669"/>
    <property type="project" value="InterPro"/>
</dbReference>
<keyword evidence="5" id="KW-0488">Methylation</keyword>
<dbReference type="Pfam" id="PF11612">
    <property type="entry name" value="T2SSJ"/>
    <property type="match status" value="1"/>
</dbReference>
<dbReference type="RefSeq" id="WP_133209203.1">
    <property type="nucleotide sequence ID" value="NZ_SMSE01000001.1"/>
</dbReference>
<dbReference type="GO" id="GO:0015627">
    <property type="term" value="C:type II protein secretion system complex"/>
    <property type="evidence" value="ECO:0007669"/>
    <property type="project" value="InterPro"/>
</dbReference>
<evidence type="ECO:0000256" key="2">
    <source>
        <dbReference type="ARBA" id="ARBA00011084"/>
    </source>
</evidence>
<protein>
    <recommendedName>
        <fullName evidence="3">Type II secretion system protein J</fullName>
    </recommendedName>
</protein>
<feature type="transmembrane region" description="Helical" evidence="10">
    <location>
        <begin position="12"/>
        <end position="33"/>
    </location>
</feature>
<proteinExistence type="inferred from homology"/>
<dbReference type="SUPFAM" id="SSF54523">
    <property type="entry name" value="Pili subunits"/>
    <property type="match status" value="1"/>
</dbReference>
<dbReference type="OrthoDB" id="9794345at2"/>
<organism evidence="11 12">
    <name type="scientific">Seongchinamella unica</name>
    <dbReference type="NCBI Taxonomy" id="2547392"/>
    <lineage>
        <taxon>Bacteria</taxon>
        <taxon>Pseudomonadati</taxon>
        <taxon>Pseudomonadota</taxon>
        <taxon>Gammaproteobacteria</taxon>
        <taxon>Cellvibrionales</taxon>
        <taxon>Halieaceae</taxon>
        <taxon>Seongchinamella</taxon>
    </lineage>
</organism>
<evidence type="ECO:0000313" key="11">
    <source>
        <dbReference type="EMBL" id="TDG15041.1"/>
    </source>
</evidence>
<evidence type="ECO:0000313" key="12">
    <source>
        <dbReference type="Proteomes" id="UP000295554"/>
    </source>
</evidence>
<dbReference type="Pfam" id="PF07963">
    <property type="entry name" value="N_methyl"/>
    <property type="match status" value="1"/>
</dbReference>
<evidence type="ECO:0000256" key="7">
    <source>
        <dbReference type="ARBA" id="ARBA00022692"/>
    </source>
</evidence>
<evidence type="ECO:0000256" key="3">
    <source>
        <dbReference type="ARBA" id="ARBA00021539"/>
    </source>
</evidence>
<dbReference type="Gene3D" id="3.10.610.10">
    <property type="entry name" value="GSPII I/J protein-like"/>
    <property type="match status" value="1"/>
</dbReference>
<keyword evidence="6" id="KW-0997">Cell inner membrane</keyword>
<dbReference type="InterPro" id="IPR010055">
    <property type="entry name" value="T2SS_protein-GspJ"/>
</dbReference>
<dbReference type="NCBIfam" id="TIGR01711">
    <property type="entry name" value="gspJ"/>
    <property type="match status" value="1"/>
</dbReference>